<dbReference type="OrthoDB" id="5124200at2"/>
<dbReference type="Proteomes" id="UP000182306">
    <property type="component" value="Plasmid B"/>
</dbReference>
<protein>
    <recommendedName>
        <fullName evidence="1">DUF7007 domain-containing protein</fullName>
    </recommendedName>
</protein>
<evidence type="ECO:0000313" key="3">
    <source>
        <dbReference type="Proteomes" id="UP000182306"/>
    </source>
</evidence>
<dbReference type="RefSeq" id="WP_037390252.1">
    <property type="nucleotide sequence ID" value="NZ_CP013109.1"/>
</dbReference>
<dbReference type="InterPro" id="IPR054276">
    <property type="entry name" value="DUF7007"/>
</dbReference>
<geneLocation type="plasmid" evidence="2 3">
    <name>B</name>
</geneLocation>
<keyword evidence="2" id="KW-0614">Plasmid</keyword>
<dbReference type="KEGG" id="same:SAMCFNEI73_pB0050"/>
<name>A0A1L3LT36_9HYPH</name>
<gene>
    <name evidence="2" type="ORF">SAMCFNEI73_pB0050</name>
</gene>
<accession>A0A1L3LT36</accession>
<evidence type="ECO:0000259" key="1">
    <source>
        <dbReference type="Pfam" id="PF22653"/>
    </source>
</evidence>
<feature type="domain" description="DUF7007" evidence="1">
    <location>
        <begin position="106"/>
        <end position="218"/>
    </location>
</feature>
<organism evidence="2 3">
    <name type="scientific">Sinorhizobium americanum</name>
    <dbReference type="NCBI Taxonomy" id="194963"/>
    <lineage>
        <taxon>Bacteria</taxon>
        <taxon>Pseudomonadati</taxon>
        <taxon>Pseudomonadota</taxon>
        <taxon>Alphaproteobacteria</taxon>
        <taxon>Hyphomicrobiales</taxon>
        <taxon>Rhizobiaceae</taxon>
        <taxon>Sinorhizobium/Ensifer group</taxon>
        <taxon>Sinorhizobium</taxon>
    </lineage>
</organism>
<dbReference type="Pfam" id="PF22653">
    <property type="entry name" value="DUF7007"/>
    <property type="match status" value="1"/>
</dbReference>
<proteinExistence type="predicted"/>
<sequence length="294" mass="32478">MNPARSLQTEVSTPEDFGVEFARAADGTAVARIGDLVFAMVPAGRGQYLLASAWHVSRPLTVLKRDDFYSHHGSVADEAAFRDRMIEQADHCRELGLLSRKIVRVTCSTPWGPSQGATVYADGMVSHMTAGHGGFQLSSARNAKVHPTLRAEGGWYEEDAAWAIVALTFPDLFTAYERKCADKTIRDRWPDAWEAIFGRSLAPGESYEKDAQAFAREHVEDWIVISALRSERHPGMTEVIATVGGKRGDHVDERRFLVPSDEYAVGRFGFVIDEAKYAAYDGPPSFAGWRGRVA</sequence>
<reference evidence="2 3" key="1">
    <citation type="submission" date="2015-10" db="EMBL/GenBank/DDBJ databases">
        <title>Genomic differences between typical nodule nitrogen-fixing rhizobial strains and those coming from bean seeds.</title>
        <authorList>
            <person name="Peralta H."/>
            <person name="Aguilar-Vera A."/>
            <person name="Diaz R."/>
            <person name="Mora Y."/>
            <person name="Martinez-Batallar G."/>
            <person name="Salazar E."/>
            <person name="Vargas-Lagunas C."/>
            <person name="Encarnacion S."/>
            <person name="Girard L."/>
            <person name="Mora J."/>
        </authorList>
    </citation>
    <scope>NUCLEOTIDE SEQUENCE [LARGE SCALE GENOMIC DNA]</scope>
    <source>
        <strain evidence="2 3">CFNEI 73</strain>
        <plasmid evidence="2 3">B</plasmid>
    </source>
</reference>
<dbReference type="AlphaFoldDB" id="A0A1L3LT36"/>
<keyword evidence="3" id="KW-1185">Reference proteome</keyword>
<dbReference type="EMBL" id="CP013109">
    <property type="protein sequence ID" value="APG93250.1"/>
    <property type="molecule type" value="Genomic_DNA"/>
</dbReference>
<evidence type="ECO:0000313" key="2">
    <source>
        <dbReference type="EMBL" id="APG93250.1"/>
    </source>
</evidence>